<dbReference type="FunFam" id="1.10.1750.10:FF:000002">
    <property type="entry name" value="Chromosomal replication initiator protein DnaA"/>
    <property type="match status" value="1"/>
</dbReference>
<dbReference type="CDD" id="cd06571">
    <property type="entry name" value="Bac_DnaA_C"/>
    <property type="match status" value="1"/>
</dbReference>
<evidence type="ECO:0000313" key="15">
    <source>
        <dbReference type="EMBL" id="PRZ42687.1"/>
    </source>
</evidence>
<feature type="region of interest" description="Domain I, interacts with DnaA modulators" evidence="8">
    <location>
        <begin position="1"/>
        <end position="108"/>
    </location>
</feature>
<feature type="region of interest" description="Domain IV, binds dsDNA" evidence="8">
    <location>
        <begin position="426"/>
        <end position="550"/>
    </location>
</feature>
<dbReference type="RefSeq" id="WP_170110984.1">
    <property type="nucleotide sequence ID" value="NZ_PVUE01000004.1"/>
</dbReference>
<dbReference type="Gene3D" id="1.10.8.60">
    <property type="match status" value="1"/>
</dbReference>
<dbReference type="NCBIfam" id="NF010686">
    <property type="entry name" value="PRK14086.1"/>
    <property type="match status" value="1"/>
</dbReference>
<dbReference type="InterPro" id="IPR027417">
    <property type="entry name" value="P-loop_NTPase"/>
</dbReference>
<dbReference type="PANTHER" id="PTHR30050">
    <property type="entry name" value="CHROMOSOMAL REPLICATION INITIATOR PROTEIN DNAA"/>
    <property type="match status" value="1"/>
</dbReference>
<comment type="caution">
    <text evidence="15">The sequence shown here is derived from an EMBL/GenBank/DDBJ whole genome shotgun (WGS) entry which is preliminary data.</text>
</comment>
<feature type="binding site" evidence="8">
    <location>
        <position position="250"/>
    </location>
    <ligand>
        <name>ATP</name>
        <dbReference type="ChEBI" id="CHEBI:30616"/>
    </ligand>
</feature>
<dbReference type="GO" id="GO:0008289">
    <property type="term" value="F:lipid binding"/>
    <property type="evidence" value="ECO:0007669"/>
    <property type="project" value="UniProtKB-KW"/>
</dbReference>
<evidence type="ECO:0000256" key="2">
    <source>
        <dbReference type="ARBA" id="ARBA00022490"/>
    </source>
</evidence>
<comment type="domain">
    <text evidence="8">Domain I is involved in oligomerization and binding regulators, domain II is flexibile and of varying length in different bacteria, domain III forms the AAA+ region, while domain IV binds dsDNA.</text>
</comment>
<dbReference type="Gene3D" id="3.30.300.180">
    <property type="match status" value="1"/>
</dbReference>
<feature type="binding site" evidence="8">
    <location>
        <position position="249"/>
    </location>
    <ligand>
        <name>ATP</name>
        <dbReference type="ChEBI" id="CHEBI:30616"/>
    </ligand>
</feature>
<evidence type="ECO:0000259" key="14">
    <source>
        <dbReference type="SMART" id="SM00760"/>
    </source>
</evidence>
<feature type="compositionally biased region" description="Basic and acidic residues" evidence="12">
    <location>
        <begin position="177"/>
        <end position="188"/>
    </location>
</feature>
<dbReference type="HAMAP" id="MF_00377">
    <property type="entry name" value="DnaA_bact"/>
    <property type="match status" value="1"/>
</dbReference>
<protein>
    <recommendedName>
        <fullName evidence="8 9">Chromosomal replication initiator protein DnaA</fullName>
    </recommendedName>
</protein>
<proteinExistence type="inferred from homology"/>
<evidence type="ECO:0000256" key="11">
    <source>
        <dbReference type="RuleBase" id="RU004227"/>
    </source>
</evidence>
<dbReference type="GO" id="GO:0006270">
    <property type="term" value="P:DNA replication initiation"/>
    <property type="evidence" value="ECO:0007669"/>
    <property type="project" value="UniProtKB-UniRule"/>
</dbReference>
<dbReference type="FunFam" id="3.40.50.300:FF:000668">
    <property type="entry name" value="Chromosomal replication initiator protein DnaA"/>
    <property type="match status" value="1"/>
</dbReference>
<dbReference type="InterPro" id="IPR038454">
    <property type="entry name" value="DnaA_N_sf"/>
</dbReference>
<feature type="domain" description="AAA+ ATPase" evidence="13">
    <location>
        <begin position="236"/>
        <end position="371"/>
    </location>
</feature>
<dbReference type="Proteomes" id="UP000237752">
    <property type="component" value="Unassembled WGS sequence"/>
</dbReference>
<dbReference type="InterPro" id="IPR020591">
    <property type="entry name" value="Chromosome_initiator_DnaA-like"/>
</dbReference>
<dbReference type="GO" id="GO:0003688">
    <property type="term" value="F:DNA replication origin binding"/>
    <property type="evidence" value="ECO:0007669"/>
    <property type="project" value="UniProtKB-UniRule"/>
</dbReference>
<keyword evidence="5 8" id="KW-0067">ATP-binding</keyword>
<comment type="subcellular location">
    <subcellularLocation>
        <location evidence="8">Cytoplasm</location>
    </subcellularLocation>
</comment>
<dbReference type="SMART" id="SM00760">
    <property type="entry name" value="Bac_DnaA_C"/>
    <property type="match status" value="1"/>
</dbReference>
<feature type="domain" description="Chromosomal replication initiator DnaA C-terminal" evidence="14">
    <location>
        <begin position="454"/>
        <end position="523"/>
    </location>
</feature>
<keyword evidence="7 8" id="KW-0238">DNA-binding</keyword>
<organism evidence="15 16">
    <name type="scientific">Antricoccus suffuscus</name>
    <dbReference type="NCBI Taxonomy" id="1629062"/>
    <lineage>
        <taxon>Bacteria</taxon>
        <taxon>Bacillati</taxon>
        <taxon>Actinomycetota</taxon>
        <taxon>Actinomycetes</taxon>
        <taxon>Geodermatophilales</taxon>
        <taxon>Antricoccaceae</taxon>
        <taxon>Antricoccus</taxon>
    </lineage>
</organism>
<dbReference type="Gene3D" id="1.10.1750.10">
    <property type="match status" value="1"/>
</dbReference>
<evidence type="ECO:0000256" key="4">
    <source>
        <dbReference type="ARBA" id="ARBA00022741"/>
    </source>
</evidence>
<sequence>MTEVPHELEVVWNDALGNIDDSELTGQNRAILGVTRPLGLMGSTALLAAPNTYTQNMLETRLRPILTQALSKTLGRDIQVAVTVDNSAPVEPAPAAEPEQPLNHDIAAHDVPTHEAPTHDEQATSRPTRPEQQPQDSDWSGRSRSADQSPYDRGPGDGAPFSSPVPVPQHNGSDFSDEPRNGTPDRPHVGGHSVTKAGITPGRLNPRYTFENFVRGPSNRLAYAAANAVAETPAKAYNPLFIYGDSGLGKTHLLHAIGNYAYMMDPNINVLYVSSEEFTNDFINTIAGVGKGGGDQREQFRRRYREVDILMIDDIQFLERAEQTQEEFFHTFNTLHNANKQIVITSDRTPNELTTLEDRLRSRFAGGLTPDIQRPDLETRIAILRRKAAQEGLNIAPEVLELIANRIQSNIRELEGALIRVSAFANLTGQGIDLSLAEHVIKDLVPNDESSLISAQTIMHVVSTYFDVTIDDLCGRNRSKILVMPRQIAMYLCRELTDLSLPRIGQEFGGKDHTTVMHAVKKVTKELVEKRHIYNQVSELTTLIKSEGRR</sequence>
<dbReference type="SUPFAM" id="SSF52540">
    <property type="entry name" value="P-loop containing nucleoside triphosphate hydrolases"/>
    <property type="match status" value="1"/>
</dbReference>
<feature type="binding site" evidence="8">
    <location>
        <position position="251"/>
    </location>
    <ligand>
        <name>ATP</name>
        <dbReference type="ChEBI" id="CHEBI:30616"/>
    </ligand>
</feature>
<keyword evidence="16" id="KW-1185">Reference proteome</keyword>
<evidence type="ECO:0000256" key="7">
    <source>
        <dbReference type="ARBA" id="ARBA00023125"/>
    </source>
</evidence>
<feature type="region of interest" description="Disordered" evidence="12">
    <location>
        <begin position="114"/>
        <end position="206"/>
    </location>
</feature>
<name>A0A2T1A2G5_9ACTN</name>
<gene>
    <name evidence="8" type="primary">dnaA</name>
    <name evidence="15" type="ORF">CLV47_10431</name>
</gene>
<comment type="subunit">
    <text evidence="8">Oligomerizes as a right-handed, spiral filament on DNA at oriC.</text>
</comment>
<feature type="compositionally biased region" description="Polar residues" evidence="12">
    <location>
        <begin position="124"/>
        <end position="138"/>
    </location>
</feature>
<accession>A0A2T1A2G5</accession>
<feature type="compositionally biased region" description="Basic and acidic residues" evidence="12">
    <location>
        <begin position="114"/>
        <end position="123"/>
    </location>
</feature>
<comment type="caution">
    <text evidence="8">Lacks conserved residue(s) required for the propagation of feature annotation.</text>
</comment>
<dbReference type="GO" id="GO:0005886">
    <property type="term" value="C:plasma membrane"/>
    <property type="evidence" value="ECO:0007669"/>
    <property type="project" value="TreeGrafter"/>
</dbReference>
<dbReference type="CDD" id="cd00009">
    <property type="entry name" value="AAA"/>
    <property type="match status" value="1"/>
</dbReference>
<dbReference type="InterPro" id="IPR013159">
    <property type="entry name" value="DnaA_C"/>
</dbReference>
<dbReference type="EMBL" id="PVUE01000004">
    <property type="protein sequence ID" value="PRZ42687.1"/>
    <property type="molecule type" value="Genomic_DNA"/>
</dbReference>
<dbReference type="SMART" id="SM00382">
    <property type="entry name" value="AAA"/>
    <property type="match status" value="1"/>
</dbReference>
<evidence type="ECO:0000259" key="13">
    <source>
        <dbReference type="SMART" id="SM00382"/>
    </source>
</evidence>
<dbReference type="Pfam" id="PF08299">
    <property type="entry name" value="Bac_DnaA_C"/>
    <property type="match status" value="1"/>
</dbReference>
<dbReference type="PRINTS" id="PR00051">
    <property type="entry name" value="DNAA"/>
</dbReference>
<feature type="binding site" evidence="8">
    <location>
        <position position="247"/>
    </location>
    <ligand>
        <name>ATP</name>
        <dbReference type="ChEBI" id="CHEBI:30616"/>
    </ligand>
</feature>
<comment type="function">
    <text evidence="8 10">Plays an essential role in the initiation and regulation of chromosomal replication. ATP-DnaA binds to the origin of replication (oriC) to initiate formation of the DNA replication initiation complex once per cell cycle. Binds the DnaA box (a 9 base pair repeat at the origin) and separates the double-stranded (ds)DNA. Forms a right-handed helical filament on oriC DNA; dsDNA binds to the exterior of the filament while single-stranded (ss)DNA is stabiized in the filament's interior. The ATP-DnaA-oriC complex binds and stabilizes one strand of the AT-rich DNA unwinding element (DUE), permitting loading of DNA polymerase. After initiation quickly degrades to an ADP-DnaA complex that is not apt for DNA replication. Binds acidic phospholipids.</text>
</comment>
<dbReference type="InterPro" id="IPR001957">
    <property type="entry name" value="Chromosome_initiator_DnaA"/>
</dbReference>
<dbReference type="InterPro" id="IPR013317">
    <property type="entry name" value="DnaA_dom"/>
</dbReference>
<dbReference type="GO" id="GO:0005524">
    <property type="term" value="F:ATP binding"/>
    <property type="evidence" value="ECO:0007669"/>
    <property type="project" value="UniProtKB-UniRule"/>
</dbReference>
<dbReference type="SUPFAM" id="SSF48295">
    <property type="entry name" value="TrpR-like"/>
    <property type="match status" value="1"/>
</dbReference>
<reference evidence="15 16" key="1">
    <citation type="submission" date="2018-03" db="EMBL/GenBank/DDBJ databases">
        <title>Genomic Encyclopedia of Archaeal and Bacterial Type Strains, Phase II (KMG-II): from individual species to whole genera.</title>
        <authorList>
            <person name="Goeker M."/>
        </authorList>
    </citation>
    <scope>NUCLEOTIDE SEQUENCE [LARGE SCALE GENOMIC DNA]</scope>
    <source>
        <strain evidence="15 16">DSM 100065</strain>
    </source>
</reference>
<evidence type="ECO:0000256" key="12">
    <source>
        <dbReference type="SAM" id="MobiDB-lite"/>
    </source>
</evidence>
<evidence type="ECO:0000256" key="9">
    <source>
        <dbReference type="NCBIfam" id="TIGR00362"/>
    </source>
</evidence>
<dbReference type="GO" id="GO:0006275">
    <property type="term" value="P:regulation of DNA replication"/>
    <property type="evidence" value="ECO:0007669"/>
    <property type="project" value="UniProtKB-UniRule"/>
</dbReference>
<keyword evidence="4 8" id="KW-0547">Nucleotide-binding</keyword>
<evidence type="ECO:0000256" key="10">
    <source>
        <dbReference type="RuleBase" id="RU000577"/>
    </source>
</evidence>
<dbReference type="Gene3D" id="3.40.50.300">
    <property type="entry name" value="P-loop containing nucleotide triphosphate hydrolases"/>
    <property type="match status" value="1"/>
</dbReference>
<comment type="similarity">
    <text evidence="1 8 11">Belongs to the DnaA family.</text>
</comment>
<keyword evidence="2 8" id="KW-0963">Cytoplasm</keyword>
<evidence type="ECO:0000313" key="16">
    <source>
        <dbReference type="Proteomes" id="UP000237752"/>
    </source>
</evidence>
<dbReference type="FunFam" id="1.10.8.60:FF:000003">
    <property type="entry name" value="Chromosomal replication initiator protein DnaA"/>
    <property type="match status" value="1"/>
</dbReference>
<evidence type="ECO:0000256" key="3">
    <source>
        <dbReference type="ARBA" id="ARBA00022705"/>
    </source>
</evidence>
<dbReference type="InterPro" id="IPR018312">
    <property type="entry name" value="Chromosome_initiator_DnaA_CS"/>
</dbReference>
<dbReference type="AlphaFoldDB" id="A0A2T1A2G5"/>
<dbReference type="GO" id="GO:0005737">
    <property type="term" value="C:cytoplasm"/>
    <property type="evidence" value="ECO:0007669"/>
    <property type="project" value="UniProtKB-SubCell"/>
</dbReference>
<dbReference type="PROSITE" id="PS01008">
    <property type="entry name" value="DNAA"/>
    <property type="match status" value="1"/>
</dbReference>
<dbReference type="NCBIfam" id="TIGR00362">
    <property type="entry name" value="DnaA"/>
    <property type="match status" value="1"/>
</dbReference>
<evidence type="ECO:0000256" key="8">
    <source>
        <dbReference type="HAMAP-Rule" id="MF_00377"/>
    </source>
</evidence>
<keyword evidence="6 8" id="KW-0446">Lipid-binding</keyword>
<dbReference type="PANTHER" id="PTHR30050:SF2">
    <property type="entry name" value="CHROMOSOMAL REPLICATION INITIATOR PROTEIN DNAA"/>
    <property type="match status" value="1"/>
</dbReference>
<evidence type="ECO:0000256" key="6">
    <source>
        <dbReference type="ARBA" id="ARBA00023121"/>
    </source>
</evidence>
<keyword evidence="3 8" id="KW-0235">DNA replication</keyword>
<dbReference type="Pfam" id="PF00308">
    <property type="entry name" value="Bac_DnaA"/>
    <property type="match status" value="1"/>
</dbReference>
<dbReference type="InterPro" id="IPR003593">
    <property type="entry name" value="AAA+_ATPase"/>
</dbReference>
<evidence type="ECO:0000256" key="5">
    <source>
        <dbReference type="ARBA" id="ARBA00022840"/>
    </source>
</evidence>
<evidence type="ECO:0000256" key="1">
    <source>
        <dbReference type="ARBA" id="ARBA00006583"/>
    </source>
</evidence>
<dbReference type="InterPro" id="IPR010921">
    <property type="entry name" value="Trp_repressor/repl_initiator"/>
</dbReference>